<organism evidence="1">
    <name type="scientific">freshwater metagenome</name>
    <dbReference type="NCBI Taxonomy" id="449393"/>
    <lineage>
        <taxon>unclassified sequences</taxon>
        <taxon>metagenomes</taxon>
        <taxon>ecological metagenomes</taxon>
    </lineage>
</organism>
<sequence length="104" mass="11369">MPDPSSERISAAAVAKVARLARLDVGDDEIARMTVQLAGMLEHFADIDALDLSDVEPMTQPYPLRNVFREDVVRPSLDRDEVLADAPVAEDGRFRVPPIIGLDG</sequence>
<dbReference type="Pfam" id="PF02686">
    <property type="entry name" value="GatC"/>
    <property type="match status" value="1"/>
</dbReference>
<dbReference type="GO" id="GO:0070681">
    <property type="term" value="P:glutaminyl-tRNAGln biosynthesis via transamidation"/>
    <property type="evidence" value="ECO:0007669"/>
    <property type="project" value="TreeGrafter"/>
</dbReference>
<dbReference type="NCBIfam" id="TIGR00135">
    <property type="entry name" value="gatC"/>
    <property type="match status" value="1"/>
</dbReference>
<dbReference type="HAMAP" id="MF_00122">
    <property type="entry name" value="GatC"/>
    <property type="match status" value="1"/>
</dbReference>
<reference evidence="1" key="1">
    <citation type="submission" date="2020-05" db="EMBL/GenBank/DDBJ databases">
        <authorList>
            <person name="Chiriac C."/>
            <person name="Salcher M."/>
            <person name="Ghai R."/>
            <person name="Kavagutti S V."/>
        </authorList>
    </citation>
    <scope>NUCLEOTIDE SEQUENCE</scope>
</reference>
<dbReference type="Gene3D" id="1.10.20.60">
    <property type="entry name" value="Glu-tRNAGln amidotransferase C subunit, N-terminal domain"/>
    <property type="match status" value="1"/>
</dbReference>
<evidence type="ECO:0000313" key="1">
    <source>
        <dbReference type="EMBL" id="CAB4591360.1"/>
    </source>
</evidence>
<protein>
    <submittedName>
        <fullName evidence="1">Unannotated protein</fullName>
    </submittedName>
</protein>
<dbReference type="GO" id="GO:0006450">
    <property type="term" value="P:regulation of translational fidelity"/>
    <property type="evidence" value="ECO:0007669"/>
    <property type="project" value="InterPro"/>
</dbReference>
<dbReference type="PANTHER" id="PTHR15004">
    <property type="entry name" value="GLUTAMYL-TRNA(GLN) AMIDOTRANSFERASE SUBUNIT C, MITOCHONDRIAL"/>
    <property type="match status" value="1"/>
</dbReference>
<dbReference type="AlphaFoldDB" id="A0A6J6FSN9"/>
<proteinExistence type="inferred from homology"/>
<dbReference type="EMBL" id="CAEZTS010000183">
    <property type="protein sequence ID" value="CAB4591360.1"/>
    <property type="molecule type" value="Genomic_DNA"/>
</dbReference>
<dbReference type="PANTHER" id="PTHR15004:SF0">
    <property type="entry name" value="GLUTAMYL-TRNA(GLN) AMIDOTRANSFERASE SUBUNIT C, MITOCHONDRIAL"/>
    <property type="match status" value="1"/>
</dbReference>
<accession>A0A6J6FSN9</accession>
<name>A0A6J6FSN9_9ZZZZ</name>
<dbReference type="InterPro" id="IPR036113">
    <property type="entry name" value="Asp/Glu-ADT_sf_sub_c"/>
</dbReference>
<dbReference type="InterPro" id="IPR003837">
    <property type="entry name" value="GatC"/>
</dbReference>
<gene>
    <name evidence="1" type="ORF">UFOPK1722_01658</name>
</gene>
<dbReference type="SUPFAM" id="SSF141000">
    <property type="entry name" value="Glu-tRNAGln amidotransferase C subunit"/>
    <property type="match status" value="1"/>
</dbReference>